<name>A0A5C8NIK5_9BACI</name>
<dbReference type="Gene3D" id="3.30.300.210">
    <property type="entry name" value="Nutrient germinant receptor protein C, domain 3"/>
    <property type="match status" value="1"/>
</dbReference>
<evidence type="ECO:0000259" key="9">
    <source>
        <dbReference type="Pfam" id="PF25198"/>
    </source>
</evidence>
<evidence type="ECO:0000313" key="10">
    <source>
        <dbReference type="EMBL" id="TXL61619.1"/>
    </source>
</evidence>
<organism evidence="10 11">
    <name type="scientific">Cerasibacillus terrae</name>
    <dbReference type="NCBI Taxonomy" id="2498845"/>
    <lineage>
        <taxon>Bacteria</taxon>
        <taxon>Bacillati</taxon>
        <taxon>Bacillota</taxon>
        <taxon>Bacilli</taxon>
        <taxon>Bacillales</taxon>
        <taxon>Bacillaceae</taxon>
        <taxon>Cerasibacillus</taxon>
    </lineage>
</organism>
<evidence type="ECO:0000259" key="8">
    <source>
        <dbReference type="Pfam" id="PF05504"/>
    </source>
</evidence>
<dbReference type="InterPro" id="IPR008844">
    <property type="entry name" value="Spore_GerAC-like"/>
</dbReference>
<keyword evidence="7" id="KW-0449">Lipoprotein</keyword>
<dbReference type="PANTHER" id="PTHR35789:SF1">
    <property type="entry name" value="SPORE GERMINATION PROTEIN B3"/>
    <property type="match status" value="1"/>
</dbReference>
<dbReference type="Pfam" id="PF05504">
    <property type="entry name" value="Spore_GerAC"/>
    <property type="match status" value="1"/>
</dbReference>
<dbReference type="EMBL" id="VDUW01000011">
    <property type="protein sequence ID" value="TXL61619.1"/>
    <property type="molecule type" value="Genomic_DNA"/>
</dbReference>
<protein>
    <submittedName>
        <fullName evidence="10">Ger(X)C family spore germination protein</fullName>
    </submittedName>
</protein>
<evidence type="ECO:0000256" key="4">
    <source>
        <dbReference type="ARBA" id="ARBA00022729"/>
    </source>
</evidence>
<evidence type="ECO:0000256" key="3">
    <source>
        <dbReference type="ARBA" id="ARBA00022544"/>
    </source>
</evidence>
<keyword evidence="4" id="KW-0732">Signal</keyword>
<dbReference type="PANTHER" id="PTHR35789">
    <property type="entry name" value="SPORE GERMINATION PROTEIN B3"/>
    <property type="match status" value="1"/>
</dbReference>
<dbReference type="Proteomes" id="UP000321574">
    <property type="component" value="Unassembled WGS sequence"/>
</dbReference>
<keyword evidence="5" id="KW-0472">Membrane</keyword>
<evidence type="ECO:0000256" key="6">
    <source>
        <dbReference type="ARBA" id="ARBA00023139"/>
    </source>
</evidence>
<dbReference type="InterPro" id="IPR046953">
    <property type="entry name" value="Spore_GerAC-like_C"/>
</dbReference>
<evidence type="ECO:0000256" key="1">
    <source>
        <dbReference type="ARBA" id="ARBA00004635"/>
    </source>
</evidence>
<dbReference type="GO" id="GO:0016020">
    <property type="term" value="C:membrane"/>
    <property type="evidence" value="ECO:0007669"/>
    <property type="project" value="UniProtKB-SubCell"/>
</dbReference>
<dbReference type="InterPro" id="IPR038501">
    <property type="entry name" value="Spore_GerAC_C_sf"/>
</dbReference>
<evidence type="ECO:0000256" key="5">
    <source>
        <dbReference type="ARBA" id="ARBA00023136"/>
    </source>
</evidence>
<comment type="caution">
    <text evidence="10">The sequence shown here is derived from an EMBL/GenBank/DDBJ whole genome shotgun (WGS) entry which is preliminary data.</text>
</comment>
<evidence type="ECO:0000313" key="11">
    <source>
        <dbReference type="Proteomes" id="UP000321574"/>
    </source>
</evidence>
<dbReference type="InterPro" id="IPR057336">
    <property type="entry name" value="GerAC_N"/>
</dbReference>
<proteinExistence type="inferred from homology"/>
<accession>A0A5C8NIK5</accession>
<dbReference type="AlphaFoldDB" id="A0A5C8NIK5"/>
<evidence type="ECO:0000256" key="7">
    <source>
        <dbReference type="ARBA" id="ARBA00023288"/>
    </source>
</evidence>
<dbReference type="Pfam" id="PF25198">
    <property type="entry name" value="Spore_GerAC_N"/>
    <property type="match status" value="1"/>
</dbReference>
<dbReference type="GO" id="GO:0009847">
    <property type="term" value="P:spore germination"/>
    <property type="evidence" value="ECO:0007669"/>
    <property type="project" value="InterPro"/>
</dbReference>
<sequence length="393" mass="45387">MIQGLVRNMNKRRVLLLITGLIGFLSGCWDSHEPERMLYTHGVGIDYKDGEYQVYLQIINFPNIAKSEDPKSEPEQVEVGYASGKTVEEAVFELYDSVDQRILWGHLSFIVLHENALKDKRLNSIIDNFLRYAETRYRIWIYSTTDSVKDILLAVPIISKSVILSKLGDPMNAYDQDSFIEPINLRSFIIGLDEPTHEMTIPQIRITHNWESVTEKTRITEFIGVSVATPNKFKGSILGEKAHGLRWMNNNTQRSSISFFLNEENKENKTSVALDKVKVKVKPIIENGEALFDIHVRMQANVNTLTKKTTEKELKKRIKEIVKKEILATYEEALEKEIDIYRLSEYLYRKNVKEWKKLEENGKVDLTEDSIRSLNIDITKVKTGRKSLTDTLK</sequence>
<dbReference type="NCBIfam" id="TIGR02887">
    <property type="entry name" value="spore_ger_x_C"/>
    <property type="match status" value="1"/>
</dbReference>
<dbReference type="PROSITE" id="PS51257">
    <property type="entry name" value="PROKAR_LIPOPROTEIN"/>
    <property type="match status" value="1"/>
</dbReference>
<evidence type="ECO:0000256" key="2">
    <source>
        <dbReference type="ARBA" id="ARBA00007886"/>
    </source>
</evidence>
<feature type="domain" description="Spore germination protein N-terminal" evidence="9">
    <location>
        <begin position="30"/>
        <end position="206"/>
    </location>
</feature>
<comment type="similarity">
    <text evidence="2">Belongs to the GerABKC lipoprotein family.</text>
</comment>
<gene>
    <name evidence="10" type="ORF">FHP05_13075</name>
</gene>
<keyword evidence="6" id="KW-0564">Palmitate</keyword>
<keyword evidence="11" id="KW-1185">Reference proteome</keyword>
<comment type="subcellular location">
    <subcellularLocation>
        <location evidence="1">Membrane</location>
        <topology evidence="1">Lipid-anchor</topology>
    </subcellularLocation>
</comment>
<dbReference type="OrthoDB" id="2380468at2"/>
<keyword evidence="3" id="KW-0309">Germination</keyword>
<reference evidence="10 11" key="1">
    <citation type="submission" date="2019-06" db="EMBL/GenBank/DDBJ databases">
        <title>Cerasibacillus sp. nov., isolated from maize field.</title>
        <authorList>
            <person name="Lin S.-Y."/>
            <person name="Tsai C.-F."/>
            <person name="Young C.-C."/>
        </authorList>
    </citation>
    <scope>NUCLEOTIDE SEQUENCE [LARGE SCALE GENOMIC DNA]</scope>
    <source>
        <strain evidence="10 11">CC-CFT480</strain>
    </source>
</reference>
<feature type="domain" description="Spore germination GerAC-like C-terminal" evidence="8">
    <location>
        <begin position="226"/>
        <end position="361"/>
    </location>
</feature>